<protein>
    <submittedName>
        <fullName evidence="1">Unnamed protein product</fullName>
    </submittedName>
</protein>
<organism evidence="1 2">
    <name type="scientific">Phytophthora lilii</name>
    <dbReference type="NCBI Taxonomy" id="2077276"/>
    <lineage>
        <taxon>Eukaryota</taxon>
        <taxon>Sar</taxon>
        <taxon>Stramenopiles</taxon>
        <taxon>Oomycota</taxon>
        <taxon>Peronosporomycetes</taxon>
        <taxon>Peronosporales</taxon>
        <taxon>Peronosporaceae</taxon>
        <taxon>Phytophthora</taxon>
    </lineage>
</organism>
<gene>
    <name evidence="1" type="ORF">Plil01_000646700</name>
</gene>
<comment type="caution">
    <text evidence="1">The sequence shown here is derived from an EMBL/GenBank/DDBJ whole genome shotgun (WGS) entry which is preliminary data.</text>
</comment>
<accession>A0A9W6TQZ3</accession>
<dbReference type="AlphaFoldDB" id="A0A9W6TQZ3"/>
<evidence type="ECO:0000313" key="2">
    <source>
        <dbReference type="Proteomes" id="UP001165083"/>
    </source>
</evidence>
<sequence>MLRRRPKFGQNGAAPPSFALALCIHFCHVVKTLTGHDDLTVHCRLPPALGCYESELLAAPRYFAAAAASVADRVPRMIFIDLDWYDGVKLCRVVEVVITVSASMTVPGYWKSYVCAAMYGHYNAQSRTLIMPSYVHLSTKENSEGGASSFQPSAARPVNIPRLQRSSTSTPLESTFVLVAQQHRIVDSSHIPNGARITSNDIISIASSSAPILSTLDFRWQEGEK</sequence>
<name>A0A9W6TQZ3_9STRA</name>
<reference evidence="1" key="1">
    <citation type="submission" date="2023-04" db="EMBL/GenBank/DDBJ databases">
        <title>Phytophthora lilii NBRC 32176.</title>
        <authorList>
            <person name="Ichikawa N."/>
            <person name="Sato H."/>
            <person name="Tonouchi N."/>
        </authorList>
    </citation>
    <scope>NUCLEOTIDE SEQUENCE</scope>
    <source>
        <strain evidence="1">NBRC 32176</strain>
    </source>
</reference>
<proteinExistence type="predicted"/>
<keyword evidence="2" id="KW-1185">Reference proteome</keyword>
<dbReference type="EMBL" id="BSXW01000289">
    <property type="protein sequence ID" value="GMF17607.1"/>
    <property type="molecule type" value="Genomic_DNA"/>
</dbReference>
<evidence type="ECO:0000313" key="1">
    <source>
        <dbReference type="EMBL" id="GMF17607.1"/>
    </source>
</evidence>
<dbReference type="Proteomes" id="UP001165083">
    <property type="component" value="Unassembled WGS sequence"/>
</dbReference>